<organism evidence="1 2">
    <name type="scientific">Scutellospora calospora</name>
    <dbReference type="NCBI Taxonomy" id="85575"/>
    <lineage>
        <taxon>Eukaryota</taxon>
        <taxon>Fungi</taxon>
        <taxon>Fungi incertae sedis</taxon>
        <taxon>Mucoromycota</taxon>
        <taxon>Glomeromycotina</taxon>
        <taxon>Glomeromycetes</taxon>
        <taxon>Diversisporales</taxon>
        <taxon>Gigasporaceae</taxon>
        <taxon>Scutellospora</taxon>
    </lineage>
</organism>
<accession>A0ACA9LJP1</accession>
<evidence type="ECO:0000313" key="2">
    <source>
        <dbReference type="Proteomes" id="UP000789860"/>
    </source>
</evidence>
<feature type="non-terminal residue" evidence="1">
    <location>
        <position position="754"/>
    </location>
</feature>
<gene>
    <name evidence="1" type="ORF">SCALOS_LOCUS4443</name>
</gene>
<evidence type="ECO:0000313" key="1">
    <source>
        <dbReference type="EMBL" id="CAG8530627.1"/>
    </source>
</evidence>
<sequence length="754" mass="87905">MSERSSKSDDSKGIGTSSKPALNVFAQPHFRTKTNTTRLSFKDFQKNVPNSNLQSSNDSLQKSNFLSDNPSLDVSLFSKRFSIKHSNSESEIDESITEKNPPNSCITVDKNINQETSTNCELIISPELNPKCSSPPPDEELLPLKLDNTLMKDLQIRQTQDVEIDDNDLEPHIIQNSQDVNSSLKDDQNLSSESLSYSHNQPDISSIDECIPINVSTSNSITSCPQVNSKNSRKDSNIDDLQEKNESDDLGIIIEVAQKWKSEFSKKDSLIKELHGEIHELKKIIEKRDHSLSLYMERMFIVEALIKRQQAYTDHNRERIEKMKSKYYLYRNSLSNMLKRMEEVRYEKSRIESEIESLKCEFNKLATQHKSISESHESNFQSQRSQITQLTDLNTHLTEANTQLNNVIAQLRQLVQDSDAKSSCYASELESMREKLESLLHEHDTERIEHMNKCQNLESLLKLSEDNNKTLTTNQKESEERISVLTKNIQQCQQELELIRTEVTQLNLVITEKDQRISSLCISETECERLRQELDQIKINMKNDLDLLQKELDATRAQQIVERQRLETEFHDERHRLQTQFHKERCQLETEWRSERTKLESECREERSQRLRLESDYRDERSERFRVEDDLRNSNRKLEEMLQEIDNAKLKISQLEAQLSEIEYKHTNRISVAIGTTDVPDLDLQIQYNKVMFKFDQEQADSVTKIEELSRTMETWKSKAESLESQLGLISSKHDELQNEHNKVVEEVININRQ</sequence>
<proteinExistence type="predicted"/>
<dbReference type="EMBL" id="CAJVPM010006011">
    <property type="protein sequence ID" value="CAG8530627.1"/>
    <property type="molecule type" value="Genomic_DNA"/>
</dbReference>
<name>A0ACA9LJP1_9GLOM</name>
<reference evidence="1" key="1">
    <citation type="submission" date="2021-06" db="EMBL/GenBank/DDBJ databases">
        <authorList>
            <person name="Kallberg Y."/>
            <person name="Tangrot J."/>
            <person name="Rosling A."/>
        </authorList>
    </citation>
    <scope>NUCLEOTIDE SEQUENCE</scope>
    <source>
        <strain evidence="1">AU212A</strain>
    </source>
</reference>
<comment type="caution">
    <text evidence="1">The sequence shown here is derived from an EMBL/GenBank/DDBJ whole genome shotgun (WGS) entry which is preliminary data.</text>
</comment>
<protein>
    <submittedName>
        <fullName evidence="1">2895_t:CDS:1</fullName>
    </submittedName>
</protein>
<dbReference type="Proteomes" id="UP000789860">
    <property type="component" value="Unassembled WGS sequence"/>
</dbReference>
<keyword evidence="2" id="KW-1185">Reference proteome</keyword>